<dbReference type="GO" id="GO:0016301">
    <property type="term" value="F:kinase activity"/>
    <property type="evidence" value="ECO:0007669"/>
    <property type="project" value="UniProtKB-KW"/>
</dbReference>
<dbReference type="STRING" id="166423.A0A0M9A7M3"/>
<evidence type="ECO:0000313" key="1">
    <source>
        <dbReference type="EMBL" id="KOX78126.1"/>
    </source>
</evidence>
<protein>
    <submittedName>
        <fullName evidence="1">Cyclin-dependent kinase 2-interacting protein</fullName>
    </submittedName>
</protein>
<dbReference type="AlphaFoldDB" id="A0A0M9A7M3"/>
<gene>
    <name evidence="1" type="ORF">WN51_09485</name>
</gene>
<organism evidence="1 2">
    <name type="scientific">Melipona quadrifasciata</name>
    <dbReference type="NCBI Taxonomy" id="166423"/>
    <lineage>
        <taxon>Eukaryota</taxon>
        <taxon>Metazoa</taxon>
        <taxon>Ecdysozoa</taxon>
        <taxon>Arthropoda</taxon>
        <taxon>Hexapoda</taxon>
        <taxon>Insecta</taxon>
        <taxon>Pterygota</taxon>
        <taxon>Neoptera</taxon>
        <taxon>Endopterygota</taxon>
        <taxon>Hymenoptera</taxon>
        <taxon>Apocrita</taxon>
        <taxon>Aculeata</taxon>
        <taxon>Apoidea</taxon>
        <taxon>Anthophila</taxon>
        <taxon>Apidae</taxon>
        <taxon>Melipona</taxon>
    </lineage>
</organism>
<keyword evidence="1" id="KW-0808">Transferase</keyword>
<keyword evidence="1" id="KW-0418">Kinase</keyword>
<dbReference type="OrthoDB" id="17066at2759"/>
<proteinExistence type="predicted"/>
<name>A0A0M9A7M3_9HYME</name>
<dbReference type="EMBL" id="KQ435726">
    <property type="protein sequence ID" value="KOX78126.1"/>
    <property type="molecule type" value="Genomic_DNA"/>
</dbReference>
<accession>A0A0M9A7M3</accession>
<sequence>MDCVKKEHQTQVMSKEQFSPISKLSQTKSIQGRNLTEQCDKLEIVCKELDNIVIKLAQIAQQMKITAGLKTDKAKLFATWPNSKFGQVAESIYSAYSNEAKVKCKILEDVAHYYTESWKMLFLASWVHQPFLPENLTTVLESMLIESGHR</sequence>
<evidence type="ECO:0000313" key="2">
    <source>
        <dbReference type="Proteomes" id="UP000053105"/>
    </source>
</evidence>
<reference evidence="1 2" key="1">
    <citation type="submission" date="2015-07" db="EMBL/GenBank/DDBJ databases">
        <title>The genome of Melipona quadrifasciata.</title>
        <authorList>
            <person name="Pan H."/>
            <person name="Kapheim K."/>
        </authorList>
    </citation>
    <scope>NUCLEOTIDE SEQUENCE [LARGE SCALE GENOMIC DNA]</scope>
    <source>
        <strain evidence="1">0111107301</strain>
        <tissue evidence="1">Whole body</tissue>
    </source>
</reference>
<keyword evidence="2" id="KW-1185">Reference proteome</keyword>
<dbReference type="Proteomes" id="UP000053105">
    <property type="component" value="Unassembled WGS sequence"/>
</dbReference>